<evidence type="ECO:0000256" key="3">
    <source>
        <dbReference type="ARBA" id="ARBA00012167"/>
    </source>
</evidence>
<sequence length="631" mass="68669">MVPGFWKETSDTAGISFFSFSSFVAQIDMSSFVFSRPAVSRPQCLLSRFSACSSFASLASSAGRLNQRSSFSSSLSSPFPFSFAKFSTHLPAIVRVPPWRLFPRFPPPANLHFACPDTSSRPSSSPASSSSPVCPSCPSSSPSSSSCCHGASASPSPLRLPRSLPSFFASQGRQQGPQRPLNGCGELSEALSVEGRNRKDGELLVNPPALLSPLTDTFGRHHTYLRISLTEKCNMNCVYCSPCGSRGQHSGKAKSLSVDSVERSNAVLSTDEIIRVASVFLECGGRKIRLTGGEPTIRKDFSALLTRVGALPNLETFAVTTNGVRLLRWLPEFKLARVNAVNVSLDSLDPSRYRAITGVNAFHRVWEGIMQLIAEDFCLVKLNVVLLRRVNVDEVDAFAALTRDLPIHVRFIEFMPFQGNRWSHEAVVTKQEILERLRHKYPGIHPVESKTRGRMQNSQADGVHRHRRDTRRGQAAEGKNEGEGDGAKKGSSCNSEETEDWKIDEKGQRGEEGQSASLFVIPGHAGCIGIISALTDSFCASCNRIRLTADGQLKNCLFSPSEFTLLPALRSASSSSTPHSSSALPCPRGEESERIKQTFASALGAKKASHGGIMNIARQAHRNRPMIRIGG</sequence>
<dbReference type="SFLD" id="SFLDG01386">
    <property type="entry name" value="main_SPASM_domain-containing"/>
    <property type="match status" value="1"/>
</dbReference>
<dbReference type="Pfam" id="PF04055">
    <property type="entry name" value="Radical_SAM"/>
    <property type="match status" value="1"/>
</dbReference>
<proteinExistence type="predicted"/>
<keyword evidence="9" id="KW-0411">Iron-sulfur</keyword>
<dbReference type="InterPro" id="IPR010505">
    <property type="entry name" value="MoaA_twitch"/>
</dbReference>
<evidence type="ECO:0000259" key="15">
    <source>
        <dbReference type="PROSITE" id="PS51918"/>
    </source>
</evidence>
<evidence type="ECO:0000256" key="8">
    <source>
        <dbReference type="ARBA" id="ARBA00023004"/>
    </source>
</evidence>
<dbReference type="InterPro" id="IPR050105">
    <property type="entry name" value="MoCo_biosynth_MoaA/MoaC"/>
</dbReference>
<dbReference type="GO" id="GO:0005525">
    <property type="term" value="F:GTP binding"/>
    <property type="evidence" value="ECO:0007669"/>
    <property type="project" value="UniProtKB-KW"/>
</dbReference>
<dbReference type="Pfam" id="PF06463">
    <property type="entry name" value="Mob_synth_C"/>
    <property type="match status" value="1"/>
</dbReference>
<dbReference type="InterPro" id="IPR058240">
    <property type="entry name" value="rSAM_sf"/>
</dbReference>
<keyword evidence="7" id="KW-0547">Nucleotide-binding</keyword>
<dbReference type="GO" id="GO:0046872">
    <property type="term" value="F:metal ion binding"/>
    <property type="evidence" value="ECO:0007669"/>
    <property type="project" value="UniProtKB-KW"/>
</dbReference>
<feature type="region of interest" description="Disordered" evidence="14">
    <location>
        <begin position="445"/>
        <end position="510"/>
    </location>
</feature>
<evidence type="ECO:0000256" key="12">
    <source>
        <dbReference type="ARBA" id="ARBA00023239"/>
    </source>
</evidence>
<dbReference type="SFLD" id="SFLDG01383">
    <property type="entry name" value="cyclic_pyranopterin_phosphate"/>
    <property type="match status" value="1"/>
</dbReference>
<reference evidence="16 17" key="1">
    <citation type="submission" date="2014-07" db="EMBL/GenBank/DDBJ databases">
        <authorList>
            <person name="Sibley D."/>
            <person name="Venepally P."/>
            <person name="Karamycheva S."/>
            <person name="Hadjithomas M."/>
            <person name="Khan A."/>
            <person name="Brunk B."/>
            <person name="Roos D."/>
            <person name="Caler E."/>
            <person name="Lorenzi H."/>
        </authorList>
    </citation>
    <scope>NUCLEOTIDE SEQUENCE [LARGE SCALE GENOMIC DNA]</scope>
    <source>
        <strain evidence="16 17">FOU</strain>
    </source>
</reference>
<dbReference type="GO" id="GO:0051539">
    <property type="term" value="F:4 iron, 4 sulfur cluster binding"/>
    <property type="evidence" value="ECO:0007669"/>
    <property type="project" value="UniProtKB-KW"/>
</dbReference>
<dbReference type="SMART" id="SM00729">
    <property type="entry name" value="Elp3"/>
    <property type="match status" value="1"/>
</dbReference>
<comment type="caution">
    <text evidence="16">The sequence shown here is derived from an EMBL/GenBank/DDBJ whole genome shotgun (WGS) entry which is preliminary data.</text>
</comment>
<dbReference type="InterPro" id="IPR000385">
    <property type="entry name" value="MoaA_NifB_PqqE_Fe-S-bd_CS"/>
</dbReference>
<gene>
    <name evidence="16" type="ORF">TGFOU_213780</name>
</gene>
<keyword evidence="4" id="KW-0004">4Fe-4S</keyword>
<evidence type="ECO:0000256" key="9">
    <source>
        <dbReference type="ARBA" id="ARBA00023014"/>
    </source>
</evidence>
<keyword evidence="8" id="KW-0408">Iron</keyword>
<dbReference type="PANTHER" id="PTHR22960:SF0">
    <property type="entry name" value="MOLYBDENUM COFACTOR BIOSYNTHESIS PROTEIN 1"/>
    <property type="match status" value="1"/>
</dbReference>
<keyword evidence="11" id="KW-0501">Molybdenum cofactor biosynthesis</keyword>
<evidence type="ECO:0000313" key="16">
    <source>
        <dbReference type="EMBL" id="KFG54891.1"/>
    </source>
</evidence>
<evidence type="ECO:0000256" key="13">
    <source>
        <dbReference type="ARBA" id="ARBA00048697"/>
    </source>
</evidence>
<evidence type="ECO:0000256" key="7">
    <source>
        <dbReference type="ARBA" id="ARBA00022741"/>
    </source>
</evidence>
<dbReference type="PANTHER" id="PTHR22960">
    <property type="entry name" value="MOLYBDOPTERIN COFACTOR SYNTHESIS PROTEIN A"/>
    <property type="match status" value="1"/>
</dbReference>
<name>A0A086LE23_TOXGO</name>
<comment type="catalytic activity">
    <reaction evidence="13">
        <text>GTP + AH2 + S-adenosyl-L-methionine = (8S)-3',8-cyclo-7,8-dihydroguanosine 5'-triphosphate + 5'-deoxyadenosine + L-methionine + A + H(+)</text>
        <dbReference type="Rhea" id="RHEA:49576"/>
        <dbReference type="ChEBI" id="CHEBI:13193"/>
        <dbReference type="ChEBI" id="CHEBI:15378"/>
        <dbReference type="ChEBI" id="CHEBI:17319"/>
        <dbReference type="ChEBI" id="CHEBI:17499"/>
        <dbReference type="ChEBI" id="CHEBI:37565"/>
        <dbReference type="ChEBI" id="CHEBI:57844"/>
        <dbReference type="ChEBI" id="CHEBI:59789"/>
        <dbReference type="ChEBI" id="CHEBI:131766"/>
        <dbReference type="EC" id="4.1.99.22"/>
    </reaction>
</comment>
<comment type="pathway">
    <text evidence="2">Cofactor biosynthesis; molybdopterin biosynthesis.</text>
</comment>
<evidence type="ECO:0000256" key="5">
    <source>
        <dbReference type="ARBA" id="ARBA00022691"/>
    </source>
</evidence>
<evidence type="ECO:0000256" key="4">
    <source>
        <dbReference type="ARBA" id="ARBA00022485"/>
    </source>
</evidence>
<dbReference type="CDD" id="cd21117">
    <property type="entry name" value="Twitch_MoaA"/>
    <property type="match status" value="1"/>
</dbReference>
<keyword evidence="10" id="KW-0342">GTP-binding</keyword>
<feature type="domain" description="Radical SAM core" evidence="15">
    <location>
        <begin position="217"/>
        <end position="445"/>
    </location>
</feature>
<dbReference type="InterPro" id="IPR006638">
    <property type="entry name" value="Elp3/MiaA/NifB-like_rSAM"/>
</dbReference>
<dbReference type="CDD" id="cd01335">
    <property type="entry name" value="Radical_SAM"/>
    <property type="match status" value="1"/>
</dbReference>
<dbReference type="EMBL" id="AEYH02000440">
    <property type="protein sequence ID" value="KFG54891.1"/>
    <property type="molecule type" value="Genomic_DNA"/>
</dbReference>
<keyword evidence="12" id="KW-0456">Lyase</keyword>
<evidence type="ECO:0000313" key="17">
    <source>
        <dbReference type="Proteomes" id="UP000028838"/>
    </source>
</evidence>
<protein>
    <recommendedName>
        <fullName evidence="3">GTP 3',8-cyclase</fullName>
        <ecNumber evidence="3">4.1.99.22</ecNumber>
    </recommendedName>
</protein>
<dbReference type="InterPro" id="IPR040064">
    <property type="entry name" value="MoaA-like"/>
</dbReference>
<dbReference type="GO" id="GO:0061798">
    <property type="term" value="F:GTP 3',8'-cyclase activity"/>
    <property type="evidence" value="ECO:0007669"/>
    <property type="project" value="UniProtKB-EC"/>
</dbReference>
<dbReference type="PROSITE" id="PS51918">
    <property type="entry name" value="RADICAL_SAM"/>
    <property type="match status" value="1"/>
</dbReference>
<dbReference type="UniPathway" id="UPA00344"/>
<keyword evidence="5" id="KW-0949">S-adenosyl-L-methionine</keyword>
<dbReference type="SUPFAM" id="SSF102114">
    <property type="entry name" value="Radical SAM enzymes"/>
    <property type="match status" value="2"/>
</dbReference>
<dbReference type="Proteomes" id="UP000028838">
    <property type="component" value="Unassembled WGS sequence"/>
</dbReference>
<dbReference type="AlphaFoldDB" id="A0A086LE23"/>
<dbReference type="EC" id="4.1.99.22" evidence="3"/>
<evidence type="ECO:0000256" key="10">
    <source>
        <dbReference type="ARBA" id="ARBA00023134"/>
    </source>
</evidence>
<dbReference type="Gene3D" id="3.20.20.70">
    <property type="entry name" value="Aldolase class I"/>
    <property type="match status" value="1"/>
</dbReference>
<feature type="compositionally biased region" description="Basic and acidic residues" evidence="14">
    <location>
        <begin position="471"/>
        <end position="488"/>
    </location>
</feature>
<dbReference type="VEuPathDB" id="ToxoDB:TGFOU_213780"/>
<dbReference type="SFLD" id="SFLDG01067">
    <property type="entry name" value="SPASM/twitch_domain_containing"/>
    <property type="match status" value="1"/>
</dbReference>
<keyword evidence="6" id="KW-0479">Metal-binding</keyword>
<dbReference type="GO" id="GO:0061799">
    <property type="term" value="F:cyclic pyranopterin monophosphate synthase activity"/>
    <property type="evidence" value="ECO:0007669"/>
    <property type="project" value="TreeGrafter"/>
</dbReference>
<dbReference type="PROSITE" id="PS01305">
    <property type="entry name" value="MOAA_NIFB_PQQE"/>
    <property type="match status" value="1"/>
</dbReference>
<dbReference type="SFLD" id="SFLDS00029">
    <property type="entry name" value="Radical_SAM"/>
    <property type="match status" value="1"/>
</dbReference>
<dbReference type="OrthoDB" id="429626at2759"/>
<dbReference type="InterPro" id="IPR007197">
    <property type="entry name" value="rSAM"/>
</dbReference>
<organism evidence="16 17">
    <name type="scientific">Toxoplasma gondii FOU</name>
    <dbReference type="NCBI Taxonomy" id="943167"/>
    <lineage>
        <taxon>Eukaryota</taxon>
        <taxon>Sar</taxon>
        <taxon>Alveolata</taxon>
        <taxon>Apicomplexa</taxon>
        <taxon>Conoidasida</taxon>
        <taxon>Coccidia</taxon>
        <taxon>Eucoccidiorida</taxon>
        <taxon>Eimeriorina</taxon>
        <taxon>Sarcocystidae</taxon>
        <taxon>Toxoplasma</taxon>
    </lineage>
</organism>
<feature type="compositionally biased region" description="Basic and acidic residues" evidence="14">
    <location>
        <begin position="500"/>
        <end position="510"/>
    </location>
</feature>
<accession>A0A086LE23</accession>
<evidence type="ECO:0000256" key="11">
    <source>
        <dbReference type="ARBA" id="ARBA00023150"/>
    </source>
</evidence>
<evidence type="ECO:0000256" key="2">
    <source>
        <dbReference type="ARBA" id="ARBA00005046"/>
    </source>
</evidence>
<evidence type="ECO:0000256" key="6">
    <source>
        <dbReference type="ARBA" id="ARBA00022723"/>
    </source>
</evidence>
<evidence type="ECO:0000256" key="14">
    <source>
        <dbReference type="SAM" id="MobiDB-lite"/>
    </source>
</evidence>
<dbReference type="GO" id="GO:0006777">
    <property type="term" value="P:Mo-molybdopterin cofactor biosynthetic process"/>
    <property type="evidence" value="ECO:0007669"/>
    <property type="project" value="UniProtKB-KW"/>
</dbReference>
<comment type="cofactor">
    <cofactor evidence="1">
        <name>[4Fe-4S] cluster</name>
        <dbReference type="ChEBI" id="CHEBI:49883"/>
    </cofactor>
</comment>
<dbReference type="InterPro" id="IPR013785">
    <property type="entry name" value="Aldolase_TIM"/>
</dbReference>
<evidence type="ECO:0000256" key="1">
    <source>
        <dbReference type="ARBA" id="ARBA00001966"/>
    </source>
</evidence>